<organism evidence="1 2">
    <name type="scientific">Lentinus brumalis</name>
    <dbReference type="NCBI Taxonomy" id="2498619"/>
    <lineage>
        <taxon>Eukaryota</taxon>
        <taxon>Fungi</taxon>
        <taxon>Dikarya</taxon>
        <taxon>Basidiomycota</taxon>
        <taxon>Agaricomycotina</taxon>
        <taxon>Agaricomycetes</taxon>
        <taxon>Polyporales</taxon>
        <taxon>Polyporaceae</taxon>
        <taxon>Lentinus</taxon>
    </lineage>
</organism>
<keyword evidence="2" id="KW-1185">Reference proteome</keyword>
<proteinExistence type="predicted"/>
<dbReference type="Proteomes" id="UP000256964">
    <property type="component" value="Unassembled WGS sequence"/>
</dbReference>
<gene>
    <name evidence="1" type="ORF">OH76DRAFT_1486534</name>
</gene>
<dbReference type="EMBL" id="KZ857440">
    <property type="protein sequence ID" value="RDX45225.1"/>
    <property type="molecule type" value="Genomic_DNA"/>
</dbReference>
<dbReference type="AlphaFoldDB" id="A0A371CY70"/>
<reference evidence="1 2" key="1">
    <citation type="journal article" date="2018" name="Biotechnol. Biofuels">
        <title>Integrative visual omics of the white-rot fungus Polyporus brumalis exposes the biotechnological potential of its oxidative enzymes for delignifying raw plant biomass.</title>
        <authorList>
            <person name="Miyauchi S."/>
            <person name="Rancon A."/>
            <person name="Drula E."/>
            <person name="Hage H."/>
            <person name="Chaduli D."/>
            <person name="Favel A."/>
            <person name="Grisel S."/>
            <person name="Henrissat B."/>
            <person name="Herpoel-Gimbert I."/>
            <person name="Ruiz-Duenas F.J."/>
            <person name="Chevret D."/>
            <person name="Hainaut M."/>
            <person name="Lin J."/>
            <person name="Wang M."/>
            <person name="Pangilinan J."/>
            <person name="Lipzen A."/>
            <person name="Lesage-Meessen L."/>
            <person name="Navarro D."/>
            <person name="Riley R."/>
            <person name="Grigoriev I.V."/>
            <person name="Zhou S."/>
            <person name="Raouche S."/>
            <person name="Rosso M.N."/>
        </authorList>
    </citation>
    <scope>NUCLEOTIDE SEQUENCE [LARGE SCALE GENOMIC DNA]</scope>
    <source>
        <strain evidence="1 2">BRFM 1820</strain>
    </source>
</reference>
<evidence type="ECO:0000313" key="1">
    <source>
        <dbReference type="EMBL" id="RDX45225.1"/>
    </source>
</evidence>
<evidence type="ECO:0000313" key="2">
    <source>
        <dbReference type="Proteomes" id="UP000256964"/>
    </source>
</evidence>
<accession>A0A371CY70</accession>
<dbReference type="OrthoDB" id="2758611at2759"/>
<protein>
    <submittedName>
        <fullName evidence="1">Uncharacterized protein</fullName>
    </submittedName>
</protein>
<sequence>MFSYVPIARLCPLEVVEMVLDASDMDTLMAWRRTCVTFGARVKRILQSLIHAIVGYYLPDPLLFMHIIRRHRAVIIAEAALAFFLRDTSVLAMDLTVCAIPRDMRALRDELLRAFPMHPIDEGLAYHSLNDFMLFRIRPRRYIRFVTTTPYFDRNVPQFVPSPVGRVAAAPHTAFHNFVGADVFGCGYPQLTLRRRVLLRTIWAGYNTPERRAILRLCALGRFQFSSDPSHLFDNLAPRTVDCLGHRSSCIASHYVCDCQVRYFGDGASLVDFFDLDGARPFDLLHSNITGHIDGEAPGWRVWICATRPCVNYSGVYVADTTGSWPVARESLRFGPVAYPV</sequence>
<name>A0A371CY70_9APHY</name>